<dbReference type="EC" id="1.1.1.346" evidence="5"/>
<dbReference type="Proteomes" id="UP001569428">
    <property type="component" value="Unassembled WGS sequence"/>
</dbReference>
<dbReference type="SUPFAM" id="SSF51430">
    <property type="entry name" value="NAD(P)-linked oxidoreductase"/>
    <property type="match status" value="1"/>
</dbReference>
<name>A0ABV4NTZ6_9GAMM</name>
<evidence type="ECO:0000256" key="2">
    <source>
        <dbReference type="ARBA" id="ARBA00022857"/>
    </source>
</evidence>
<organism evidence="5 6">
    <name type="scientific">Microbulbifer epialgicus</name>
    <dbReference type="NCBI Taxonomy" id="393907"/>
    <lineage>
        <taxon>Bacteria</taxon>
        <taxon>Pseudomonadati</taxon>
        <taxon>Pseudomonadota</taxon>
        <taxon>Gammaproteobacteria</taxon>
        <taxon>Cellvibrionales</taxon>
        <taxon>Microbulbiferaceae</taxon>
        <taxon>Microbulbifer</taxon>
    </lineage>
</organism>
<keyword evidence="6" id="KW-1185">Reference proteome</keyword>
<dbReference type="GO" id="GO:0016491">
    <property type="term" value="F:oxidoreductase activity"/>
    <property type="evidence" value="ECO:0007669"/>
    <property type="project" value="UniProtKB-KW"/>
</dbReference>
<evidence type="ECO:0000313" key="6">
    <source>
        <dbReference type="Proteomes" id="UP001569428"/>
    </source>
</evidence>
<dbReference type="PANTHER" id="PTHR43827">
    <property type="entry name" value="2,5-DIKETO-D-GLUCONIC ACID REDUCTASE"/>
    <property type="match status" value="1"/>
</dbReference>
<comment type="caution">
    <text evidence="5">The sequence shown here is derived from an EMBL/GenBank/DDBJ whole genome shotgun (WGS) entry which is preliminary data.</text>
</comment>
<reference evidence="5 6" key="1">
    <citation type="submission" date="2024-08" db="EMBL/GenBank/DDBJ databases">
        <authorList>
            <person name="Ishaq N."/>
        </authorList>
    </citation>
    <scope>NUCLEOTIDE SEQUENCE [LARGE SCALE GENOMIC DNA]</scope>
    <source>
        <strain evidence="5 6">DSM 18651</strain>
    </source>
</reference>
<evidence type="ECO:0000256" key="1">
    <source>
        <dbReference type="ARBA" id="ARBA00007905"/>
    </source>
</evidence>
<feature type="domain" description="NADP-dependent oxidoreductase" evidence="4">
    <location>
        <begin position="7"/>
        <end position="252"/>
    </location>
</feature>
<dbReference type="EMBL" id="JBGMEK010000002">
    <property type="protein sequence ID" value="MFA0809581.1"/>
    <property type="molecule type" value="Genomic_DNA"/>
</dbReference>
<dbReference type="Gene3D" id="3.20.20.100">
    <property type="entry name" value="NADP-dependent oxidoreductase domain"/>
    <property type="match status" value="1"/>
</dbReference>
<dbReference type="PIRSF" id="PIRSF000097">
    <property type="entry name" value="AKR"/>
    <property type="match status" value="1"/>
</dbReference>
<dbReference type="PROSITE" id="PS00062">
    <property type="entry name" value="ALDOKETO_REDUCTASE_2"/>
    <property type="match status" value="1"/>
</dbReference>
<dbReference type="InterPro" id="IPR036812">
    <property type="entry name" value="NAD(P)_OxRdtase_dom_sf"/>
</dbReference>
<comment type="similarity">
    <text evidence="1">Belongs to the aldo/keto reductase family.</text>
</comment>
<evidence type="ECO:0000313" key="5">
    <source>
        <dbReference type="EMBL" id="MFA0809581.1"/>
    </source>
</evidence>
<dbReference type="PANTHER" id="PTHR43827:SF3">
    <property type="entry name" value="NADP-DEPENDENT OXIDOREDUCTASE DOMAIN-CONTAINING PROTEIN"/>
    <property type="match status" value="1"/>
</dbReference>
<proteinExistence type="inferred from homology"/>
<evidence type="ECO:0000259" key="4">
    <source>
        <dbReference type="Pfam" id="PF00248"/>
    </source>
</evidence>
<keyword evidence="3 5" id="KW-0560">Oxidoreductase</keyword>
<dbReference type="InterPro" id="IPR023210">
    <property type="entry name" value="NADP_OxRdtase_dom"/>
</dbReference>
<dbReference type="NCBIfam" id="NF008377">
    <property type="entry name" value="PRK11172.1"/>
    <property type="match status" value="1"/>
</dbReference>
<dbReference type="InterPro" id="IPR020471">
    <property type="entry name" value="AKR"/>
</dbReference>
<dbReference type="PRINTS" id="PR00069">
    <property type="entry name" value="ALDKETRDTASE"/>
</dbReference>
<dbReference type="InterPro" id="IPR018170">
    <property type="entry name" value="Aldo/ket_reductase_CS"/>
</dbReference>
<sequence length="268" mass="29216">MKQIPMLGVGTARLEGKQVVQSVRIAFELGFRHIDTAQIYGNEADVGKAVAGSGLERREIFLTTKVWLENLGRARFLPSVRESLQKLRTEYVDLLLIHWPAGEDGTPMVEYLEQLSAAKQAGLARAIGVSNFTNAQLDQAVAQLGAGQIATNQVEVHPYLQNDVVVDHCQSLGIPVTGYMPLAKGKVVEDKVLGQIAQKHRASIAEVVIAWSLARGIITIPSSTKRAHLQSNLAAASLRLTSDDVQQIKALERGEHLINPSYAPAWDL</sequence>
<dbReference type="Pfam" id="PF00248">
    <property type="entry name" value="Aldo_ket_red"/>
    <property type="match status" value="1"/>
</dbReference>
<dbReference type="RefSeq" id="WP_371837201.1">
    <property type="nucleotide sequence ID" value="NZ_JBGMEK010000002.1"/>
</dbReference>
<keyword evidence="2" id="KW-0521">NADP</keyword>
<gene>
    <name evidence="5" type="primary">dkgB</name>
    <name evidence="5" type="ORF">ACCI49_01505</name>
</gene>
<accession>A0ABV4NTZ6</accession>
<protein>
    <submittedName>
        <fullName evidence="5">2,5-didehydrogluconate reductase DkgB</fullName>
        <ecNumber evidence="5">1.1.1.346</ecNumber>
    </submittedName>
</protein>
<evidence type="ECO:0000256" key="3">
    <source>
        <dbReference type="ARBA" id="ARBA00023002"/>
    </source>
</evidence>
<dbReference type="PROSITE" id="PS00798">
    <property type="entry name" value="ALDOKETO_REDUCTASE_1"/>
    <property type="match status" value="1"/>
</dbReference>